<dbReference type="AlphaFoldDB" id="A0A0A9AXB1"/>
<proteinExistence type="predicted"/>
<reference evidence="1" key="2">
    <citation type="journal article" date="2015" name="Data Brief">
        <title>Shoot transcriptome of the giant reed, Arundo donax.</title>
        <authorList>
            <person name="Barrero R.A."/>
            <person name="Guerrero F.D."/>
            <person name="Moolhuijzen P."/>
            <person name="Goolsby J.A."/>
            <person name="Tidwell J."/>
            <person name="Bellgard S.E."/>
            <person name="Bellgard M.I."/>
        </authorList>
    </citation>
    <scope>NUCLEOTIDE SEQUENCE</scope>
    <source>
        <tissue evidence="1">Shoot tissue taken approximately 20 cm above the soil surface</tissue>
    </source>
</reference>
<evidence type="ECO:0000313" key="1">
    <source>
        <dbReference type="EMBL" id="JAD56389.1"/>
    </source>
</evidence>
<sequence length="28" mass="3539">MYFVKRIQKQFMFLISLHPSFLYKLFGR</sequence>
<accession>A0A0A9AXB1</accession>
<protein>
    <submittedName>
        <fullName evidence="1">Uncharacterized protein</fullName>
    </submittedName>
</protein>
<organism evidence="1">
    <name type="scientific">Arundo donax</name>
    <name type="common">Giant reed</name>
    <name type="synonym">Donax arundinaceus</name>
    <dbReference type="NCBI Taxonomy" id="35708"/>
    <lineage>
        <taxon>Eukaryota</taxon>
        <taxon>Viridiplantae</taxon>
        <taxon>Streptophyta</taxon>
        <taxon>Embryophyta</taxon>
        <taxon>Tracheophyta</taxon>
        <taxon>Spermatophyta</taxon>
        <taxon>Magnoliopsida</taxon>
        <taxon>Liliopsida</taxon>
        <taxon>Poales</taxon>
        <taxon>Poaceae</taxon>
        <taxon>PACMAD clade</taxon>
        <taxon>Arundinoideae</taxon>
        <taxon>Arundineae</taxon>
        <taxon>Arundo</taxon>
    </lineage>
</organism>
<name>A0A0A9AXB1_ARUDO</name>
<dbReference type="EMBL" id="GBRH01241506">
    <property type="protein sequence ID" value="JAD56389.1"/>
    <property type="molecule type" value="Transcribed_RNA"/>
</dbReference>
<reference evidence="1" key="1">
    <citation type="submission" date="2014-09" db="EMBL/GenBank/DDBJ databases">
        <authorList>
            <person name="Magalhaes I.L.F."/>
            <person name="Oliveira U."/>
            <person name="Santos F.R."/>
            <person name="Vidigal T.H.D.A."/>
            <person name="Brescovit A.D."/>
            <person name="Santos A.J."/>
        </authorList>
    </citation>
    <scope>NUCLEOTIDE SEQUENCE</scope>
    <source>
        <tissue evidence="1">Shoot tissue taken approximately 20 cm above the soil surface</tissue>
    </source>
</reference>